<dbReference type="RefSeq" id="WP_344219617.1">
    <property type="nucleotide sequence ID" value="NZ_BAAAOS010000047.1"/>
</dbReference>
<organism evidence="1 2">
    <name type="scientific">Kribbella sancticallisti</name>
    <dbReference type="NCBI Taxonomy" id="460087"/>
    <lineage>
        <taxon>Bacteria</taxon>
        <taxon>Bacillati</taxon>
        <taxon>Actinomycetota</taxon>
        <taxon>Actinomycetes</taxon>
        <taxon>Propionibacteriales</taxon>
        <taxon>Kribbellaceae</taxon>
        <taxon>Kribbella</taxon>
    </lineage>
</organism>
<reference evidence="2" key="1">
    <citation type="journal article" date="2019" name="Int. J. Syst. Evol. Microbiol.">
        <title>The Global Catalogue of Microorganisms (GCM) 10K type strain sequencing project: providing services to taxonomists for standard genome sequencing and annotation.</title>
        <authorList>
            <consortium name="The Broad Institute Genomics Platform"/>
            <consortium name="The Broad Institute Genome Sequencing Center for Infectious Disease"/>
            <person name="Wu L."/>
            <person name="Ma J."/>
        </authorList>
    </citation>
    <scope>NUCLEOTIDE SEQUENCE [LARGE SCALE GENOMIC DNA]</scope>
    <source>
        <strain evidence="2">JCM 14969</strain>
    </source>
</reference>
<keyword evidence="2" id="KW-1185">Reference proteome</keyword>
<comment type="caution">
    <text evidence="1">The sequence shown here is derived from an EMBL/GenBank/DDBJ whole genome shotgun (WGS) entry which is preliminary data.</text>
</comment>
<evidence type="ECO:0008006" key="3">
    <source>
        <dbReference type="Google" id="ProtNLM"/>
    </source>
</evidence>
<dbReference type="Proteomes" id="UP001500393">
    <property type="component" value="Unassembled WGS sequence"/>
</dbReference>
<evidence type="ECO:0000313" key="1">
    <source>
        <dbReference type="EMBL" id="GAA1597237.1"/>
    </source>
</evidence>
<evidence type="ECO:0000313" key="2">
    <source>
        <dbReference type="Proteomes" id="UP001500393"/>
    </source>
</evidence>
<name>A0ABP4Q0D1_9ACTN</name>
<proteinExistence type="predicted"/>
<accession>A0ABP4Q0D1</accession>
<dbReference type="EMBL" id="BAAAOS010000047">
    <property type="protein sequence ID" value="GAA1597237.1"/>
    <property type="molecule type" value="Genomic_DNA"/>
</dbReference>
<protein>
    <recommendedName>
        <fullName evidence="3">UDP-N-acetylmuramyl pentapeptide phosphotransferase/UDP-N-acetylglucosamine-1-phosphate transferase</fullName>
    </recommendedName>
</protein>
<gene>
    <name evidence="1" type="ORF">GCM10009789_58990</name>
</gene>
<sequence>MGSVLLQGLGAVVSAATTAGLERAAARLPKENRAPFERTNHRGETVTLLEGPIAVLGALAGVAASTRGRERTATLLAGSVAGAVGAYDDLAGATETKGFRGHLSALRRGEVTSGAVKILGVGAAALAAAALLPRRSKGLGAAVEIVADGALIAGTANLTNLMDLRPGRALKAVTALSAPVSLAGGPAAAVVGAAAASAPSDLGERSMLGDCGANGLGAITGTTLASSLPRPLKVLALGAVVALNLASEKVSFTKVIAETPVLDKIDQWGRRPR</sequence>